<dbReference type="PROSITE" id="PS00344">
    <property type="entry name" value="GATA_ZN_FINGER_1"/>
    <property type="match status" value="1"/>
</dbReference>
<protein>
    <recommendedName>
        <fullName evidence="10">GATA-type domain-containing protein</fullName>
    </recommendedName>
</protein>
<evidence type="ECO:0000256" key="6">
    <source>
        <dbReference type="ARBA" id="ARBA00023163"/>
    </source>
</evidence>
<dbReference type="Proteomes" id="UP000838763">
    <property type="component" value="Unassembled WGS sequence"/>
</dbReference>
<evidence type="ECO:0000259" key="10">
    <source>
        <dbReference type="PROSITE" id="PS50114"/>
    </source>
</evidence>
<feature type="compositionally biased region" description="Basic and acidic residues" evidence="9">
    <location>
        <begin position="200"/>
        <end position="209"/>
    </location>
</feature>
<dbReference type="GO" id="GO:0000122">
    <property type="term" value="P:negative regulation of transcription by RNA polymerase II"/>
    <property type="evidence" value="ECO:0007669"/>
    <property type="project" value="TreeGrafter"/>
</dbReference>
<dbReference type="Pfam" id="PF00320">
    <property type="entry name" value="GATA"/>
    <property type="match status" value="1"/>
</dbReference>
<dbReference type="InterPro" id="IPR039355">
    <property type="entry name" value="Transcription_factor_GATA"/>
</dbReference>
<dbReference type="PANTHER" id="PTHR10071:SF335">
    <property type="entry name" value="IRON-SENSING TRANSCRIPTIONAL REPRESSOR-RELATED"/>
    <property type="match status" value="1"/>
</dbReference>
<feature type="compositionally biased region" description="Basic and acidic residues" evidence="9">
    <location>
        <begin position="279"/>
        <end position="296"/>
    </location>
</feature>
<dbReference type="PRINTS" id="PR00619">
    <property type="entry name" value="GATAZNFINGER"/>
</dbReference>
<evidence type="ECO:0000256" key="5">
    <source>
        <dbReference type="ARBA" id="ARBA00023015"/>
    </source>
</evidence>
<gene>
    <name evidence="11" type="ORF">PPNO1_LOCUS509</name>
</gene>
<keyword evidence="4" id="KW-0862">Zinc</keyword>
<feature type="compositionally biased region" description="Polar residues" evidence="9">
    <location>
        <begin position="33"/>
        <end position="45"/>
    </location>
</feature>
<dbReference type="FunFam" id="3.30.50.10:FF:000007">
    <property type="entry name" value="Nitrogen regulatory AreA, N-terminal"/>
    <property type="match status" value="1"/>
</dbReference>
<dbReference type="InterPro" id="IPR013088">
    <property type="entry name" value="Znf_NHR/GATA"/>
</dbReference>
<dbReference type="GO" id="GO:0005634">
    <property type="term" value="C:nucleus"/>
    <property type="evidence" value="ECO:0007669"/>
    <property type="project" value="UniProtKB-SubCell"/>
</dbReference>
<proteinExistence type="predicted"/>
<dbReference type="InterPro" id="IPR000679">
    <property type="entry name" value="Znf_GATA"/>
</dbReference>
<keyword evidence="2" id="KW-0479">Metal-binding</keyword>
<accession>A0A9P1GUA7</accession>
<evidence type="ECO:0000256" key="8">
    <source>
        <dbReference type="PROSITE-ProRule" id="PRU00094"/>
    </source>
</evidence>
<dbReference type="PANTHER" id="PTHR10071">
    <property type="entry name" value="TRANSCRIPTION FACTOR GATA FAMILY MEMBER"/>
    <property type="match status" value="1"/>
</dbReference>
<evidence type="ECO:0000313" key="11">
    <source>
        <dbReference type="EMBL" id="CAI4210708.1"/>
    </source>
</evidence>
<keyword evidence="6" id="KW-0804">Transcription</keyword>
<keyword evidence="7" id="KW-0539">Nucleus</keyword>
<comment type="caution">
    <text evidence="11">The sequence shown here is derived from an EMBL/GenBank/DDBJ whole genome shotgun (WGS) entry which is preliminary data.</text>
</comment>
<keyword evidence="12" id="KW-1185">Reference proteome</keyword>
<dbReference type="SUPFAM" id="SSF57716">
    <property type="entry name" value="Glucocorticoid receptor-like (DNA-binding domain)"/>
    <property type="match status" value="1"/>
</dbReference>
<name>A0A9P1GUA7_9PEZI</name>
<feature type="region of interest" description="Disordered" evidence="9">
    <location>
        <begin position="184"/>
        <end position="296"/>
    </location>
</feature>
<dbReference type="Gene3D" id="3.30.50.10">
    <property type="entry name" value="Erythroid Transcription Factor GATA-1, subunit A"/>
    <property type="match status" value="1"/>
</dbReference>
<comment type="subcellular location">
    <subcellularLocation>
        <location evidence="1">Nucleus</location>
    </subcellularLocation>
</comment>
<organism evidence="11 12">
    <name type="scientific">Parascedosporium putredinis</name>
    <dbReference type="NCBI Taxonomy" id="1442378"/>
    <lineage>
        <taxon>Eukaryota</taxon>
        <taxon>Fungi</taxon>
        <taxon>Dikarya</taxon>
        <taxon>Ascomycota</taxon>
        <taxon>Pezizomycotina</taxon>
        <taxon>Sordariomycetes</taxon>
        <taxon>Hypocreomycetidae</taxon>
        <taxon>Microascales</taxon>
        <taxon>Microascaceae</taxon>
        <taxon>Parascedosporium</taxon>
    </lineage>
</organism>
<dbReference type="GO" id="GO:0008270">
    <property type="term" value="F:zinc ion binding"/>
    <property type="evidence" value="ECO:0007669"/>
    <property type="project" value="UniProtKB-KW"/>
</dbReference>
<keyword evidence="3 8" id="KW-0863">Zinc-finger</keyword>
<feature type="domain" description="GATA-type" evidence="10">
    <location>
        <begin position="136"/>
        <end position="183"/>
    </location>
</feature>
<evidence type="ECO:0000256" key="1">
    <source>
        <dbReference type="ARBA" id="ARBA00004123"/>
    </source>
</evidence>
<evidence type="ECO:0000256" key="7">
    <source>
        <dbReference type="ARBA" id="ARBA00023242"/>
    </source>
</evidence>
<dbReference type="GO" id="GO:0000978">
    <property type="term" value="F:RNA polymerase II cis-regulatory region sequence-specific DNA binding"/>
    <property type="evidence" value="ECO:0007669"/>
    <property type="project" value="TreeGrafter"/>
</dbReference>
<dbReference type="GO" id="GO:0045944">
    <property type="term" value="P:positive regulation of transcription by RNA polymerase II"/>
    <property type="evidence" value="ECO:0007669"/>
    <property type="project" value="TreeGrafter"/>
</dbReference>
<dbReference type="GO" id="GO:0000981">
    <property type="term" value="F:DNA-binding transcription factor activity, RNA polymerase II-specific"/>
    <property type="evidence" value="ECO:0007669"/>
    <property type="project" value="TreeGrafter"/>
</dbReference>
<keyword evidence="5" id="KW-0805">Transcription regulation</keyword>
<evidence type="ECO:0000256" key="4">
    <source>
        <dbReference type="ARBA" id="ARBA00022833"/>
    </source>
</evidence>
<dbReference type="OrthoDB" id="515401at2759"/>
<feature type="region of interest" description="Disordered" evidence="9">
    <location>
        <begin position="1"/>
        <end position="69"/>
    </location>
</feature>
<dbReference type="AlphaFoldDB" id="A0A9P1GUA7"/>
<evidence type="ECO:0000256" key="9">
    <source>
        <dbReference type="SAM" id="MobiDB-lite"/>
    </source>
</evidence>
<evidence type="ECO:0000256" key="2">
    <source>
        <dbReference type="ARBA" id="ARBA00022723"/>
    </source>
</evidence>
<evidence type="ECO:0000313" key="12">
    <source>
        <dbReference type="Proteomes" id="UP000838763"/>
    </source>
</evidence>
<dbReference type="EMBL" id="CALLCH030000001">
    <property type="protein sequence ID" value="CAI4210708.1"/>
    <property type="molecule type" value="Genomic_DNA"/>
</dbReference>
<evidence type="ECO:0000256" key="3">
    <source>
        <dbReference type="ARBA" id="ARBA00022771"/>
    </source>
</evidence>
<dbReference type="SMART" id="SM00401">
    <property type="entry name" value="ZnF_GATA"/>
    <property type="match status" value="1"/>
</dbReference>
<dbReference type="CDD" id="cd00202">
    <property type="entry name" value="ZnF_GATA"/>
    <property type="match status" value="1"/>
</dbReference>
<reference evidence="11" key="1">
    <citation type="submission" date="2022-11" db="EMBL/GenBank/DDBJ databases">
        <authorList>
            <person name="Scott C."/>
            <person name="Bruce N."/>
        </authorList>
    </citation>
    <scope>NUCLEOTIDE SEQUENCE</scope>
</reference>
<sequence>MNPTHGDARSAGSPPIDSPTKLEGTPSRDRASQQKGANGSQTGQVCRTPPISHKTGGFLAGAGENREKRGADGCNGCPAYNNRIAKRAQLNVKGQGPSCKAAEKAVQEPDESRPIDIAALRAQPQHPSNTPMVIACQNCATTITPLWRRDESGHTICNACGLYYKLHGVHRPVTMKKPTIKRRKRVIAAQDDTDSVEMEGSTRSEEGTPERGTMNADGSVNLGLRRRPDQPLAIDSRSGYAIPGSQHSPVPPTDPAAYRSPHGPQHGIPMHMPKKRVRRENLLKKVEEKPFAAKQR</sequence>
<dbReference type="PROSITE" id="PS50114">
    <property type="entry name" value="GATA_ZN_FINGER_2"/>
    <property type="match status" value="1"/>
</dbReference>